<evidence type="ECO:0000313" key="1">
    <source>
        <dbReference type="EMBL" id="AUQ94466.1"/>
    </source>
</evidence>
<accession>A0ABM6RE16</accession>
<dbReference type="EMBL" id="CP010705">
    <property type="protein sequence ID" value="AUQ94466.1"/>
    <property type="molecule type" value="Genomic_DNA"/>
</dbReference>
<sequence>MAIIFKSVKVERDWNGKLKGDLNIQGDFGRASLNLTEELCAKILHVCADNIVEAAEMTATEFRREALQLDAQSVDAIDQST</sequence>
<dbReference type="Proteomes" id="UP000236536">
    <property type="component" value="Chromosome"/>
</dbReference>
<reference evidence="1 2" key="1">
    <citation type="journal article" date="2017" name="Genome Biol. Evol.">
        <title>Trajectories and Drivers of Genome Evolution in Surface-Associated Marine Phaeobacter.</title>
        <authorList>
            <person name="Freese H.M."/>
            <person name="Sikorski J."/>
            <person name="Bunk B."/>
            <person name="Scheuner C."/>
            <person name="Meier-Kolthoff J.P."/>
            <person name="Sproer C."/>
            <person name="Gram L."/>
            <person name="Overmann J."/>
        </authorList>
    </citation>
    <scope>NUCLEOTIDE SEQUENCE [LARGE SCALE GENOMIC DNA]</scope>
    <source>
        <strain evidence="1 2">P66</strain>
    </source>
</reference>
<proteinExistence type="predicted"/>
<dbReference type="RefSeq" id="WP_102874240.1">
    <property type="nucleotide sequence ID" value="NZ_CP010599.1"/>
</dbReference>
<keyword evidence="2" id="KW-1185">Reference proteome</keyword>
<name>A0ABM6RE16_9RHOB</name>
<gene>
    <name evidence="1" type="ORF">PhaeoP66_01683</name>
</gene>
<reference evidence="1 2" key="2">
    <citation type="journal article" date="2017" name="Int. J. Syst. Evol. Microbiol.">
        <title>Adaptation of Surface-Associated Bacteria to the Open Ocean: A Genomically Distinct Subpopulation of Phaeobacter gallaeciensis Colonizes Pacific Mesozooplankton.</title>
        <authorList>
            <person name="Freese H.M."/>
            <person name="Methner A."/>
            <person name="Overmann J."/>
        </authorList>
    </citation>
    <scope>NUCLEOTIDE SEQUENCE [LARGE SCALE GENOMIC DNA]</scope>
    <source>
        <strain evidence="1 2">P66</strain>
    </source>
</reference>
<protein>
    <submittedName>
        <fullName evidence="1">Uncharacterized protein</fullName>
    </submittedName>
</protein>
<evidence type="ECO:0000313" key="2">
    <source>
        <dbReference type="Proteomes" id="UP000236536"/>
    </source>
</evidence>
<organism evidence="1 2">
    <name type="scientific">Phaeobacter inhibens</name>
    <dbReference type="NCBI Taxonomy" id="221822"/>
    <lineage>
        <taxon>Bacteria</taxon>
        <taxon>Pseudomonadati</taxon>
        <taxon>Pseudomonadota</taxon>
        <taxon>Alphaproteobacteria</taxon>
        <taxon>Rhodobacterales</taxon>
        <taxon>Roseobacteraceae</taxon>
        <taxon>Phaeobacter</taxon>
    </lineage>
</organism>